<gene>
    <name evidence="1" type="ORF">HMPREF1860_01106</name>
</gene>
<dbReference type="RefSeq" id="WP_060932930.1">
    <property type="nucleotide sequence ID" value="NZ_KQ960510.1"/>
</dbReference>
<comment type="caution">
    <text evidence="1">The sequence shown here is derived from an EMBL/GenBank/DDBJ whole genome shotgun (WGS) entry which is preliminary data.</text>
</comment>
<dbReference type="EMBL" id="LSDL01000050">
    <property type="protein sequence ID" value="KXB78064.1"/>
    <property type="molecule type" value="Genomic_DNA"/>
</dbReference>
<accession>A0A134BDN8</accession>
<evidence type="ECO:0000313" key="1">
    <source>
        <dbReference type="EMBL" id="KXB78064.1"/>
    </source>
</evidence>
<reference evidence="1 2" key="1">
    <citation type="submission" date="2016-01" db="EMBL/GenBank/DDBJ databases">
        <authorList>
            <person name="Oliw E.H."/>
        </authorList>
    </citation>
    <scope>NUCLEOTIDE SEQUENCE [LARGE SCALE GENOMIC DNA]</scope>
    <source>
        <strain evidence="1 2">DNF00307</strain>
    </source>
</reference>
<dbReference type="STRING" id="419005.HMPREF1860_01106"/>
<proteinExistence type="predicted"/>
<dbReference type="PATRIC" id="fig|419005.5.peg.1113"/>
<dbReference type="AlphaFoldDB" id="A0A134BDN8"/>
<evidence type="ECO:0000313" key="2">
    <source>
        <dbReference type="Proteomes" id="UP000070531"/>
    </source>
</evidence>
<dbReference type="Proteomes" id="UP000070531">
    <property type="component" value="Unassembled WGS sequence"/>
</dbReference>
<organism evidence="1">
    <name type="scientific">Prevotella amnii</name>
    <dbReference type="NCBI Taxonomy" id="419005"/>
    <lineage>
        <taxon>Bacteria</taxon>
        <taxon>Pseudomonadati</taxon>
        <taxon>Bacteroidota</taxon>
        <taxon>Bacteroidia</taxon>
        <taxon>Bacteroidales</taxon>
        <taxon>Prevotellaceae</taxon>
        <taxon>Prevotella</taxon>
    </lineage>
</organism>
<protein>
    <submittedName>
        <fullName evidence="1">Uncharacterized protein</fullName>
    </submittedName>
</protein>
<sequence>MIQEPRFVTFNLEGMNNTDKLVNSLLSNSIKFMNESASNNPIDYKSMSGSDIEEFSLASMKEVASSVSFPKERIHLVRNHIFPDILLKETGYGVEIKSTQKDAWTSTGSSIIESSRNEDVERIYMLFGKLGGIPEFRCKPYQQCLSNIAVTHAPRYLIDMNLDQEDSIFAKMQTEYDNFRQLPEADKISKVRKYYIDKARKEKKHEMPWWMGETTKVNLSFYNDLSVDDKNEILARACILFKSLYNKDNKNRYRPISLWLCNNYSLLCPNMRDDFSAGGQCTILNGKTLERPYPHIVQEILKNHCRIKDLLNHPDEDILMSIHDYWDFPYNPNDLYNSWLDMIEECFKENPQLSFVPIRKHIEDDAKLS</sequence>
<name>A0A134BDN8_9BACT</name>